<dbReference type="GO" id="GO:0005615">
    <property type="term" value="C:extracellular space"/>
    <property type="evidence" value="ECO:0007669"/>
    <property type="project" value="TreeGrafter"/>
</dbReference>
<dbReference type="GO" id="GO:0006508">
    <property type="term" value="P:proteolysis"/>
    <property type="evidence" value="ECO:0007669"/>
    <property type="project" value="UniProtKB-KW"/>
</dbReference>
<dbReference type="SMART" id="SM00631">
    <property type="entry name" value="Zn_pept"/>
    <property type="match status" value="2"/>
</dbReference>
<dbReference type="AlphaFoldDB" id="A0A0B2V019"/>
<dbReference type="InterPro" id="IPR057247">
    <property type="entry name" value="CARBOXYPEPT_ZN_2"/>
</dbReference>
<keyword evidence="4" id="KW-0645">Protease</keyword>
<evidence type="ECO:0000256" key="6">
    <source>
        <dbReference type="ARBA" id="ARBA00022729"/>
    </source>
</evidence>
<feature type="signal peptide" evidence="13">
    <location>
        <begin position="1"/>
        <end position="17"/>
    </location>
</feature>
<feature type="domain" description="Peptidase M14" evidence="15">
    <location>
        <begin position="300"/>
        <end position="611"/>
    </location>
</feature>
<comment type="similarity">
    <text evidence="2 12">Belongs to the peptidase M14 family.</text>
</comment>
<reference evidence="16 17" key="1">
    <citation type="submission" date="2014-11" db="EMBL/GenBank/DDBJ databases">
        <title>Genetic blueprint of the zoonotic pathogen Toxocara canis.</title>
        <authorList>
            <person name="Zhu X.-Q."/>
            <person name="Korhonen P.K."/>
            <person name="Cai H."/>
            <person name="Young N.D."/>
            <person name="Nejsum P."/>
            <person name="von Samson-Himmelstjerna G."/>
            <person name="Boag P.R."/>
            <person name="Tan P."/>
            <person name="Li Q."/>
            <person name="Min J."/>
            <person name="Yang Y."/>
            <person name="Wang X."/>
            <person name="Fang X."/>
            <person name="Hall R.S."/>
            <person name="Hofmann A."/>
            <person name="Sternberg P.W."/>
            <person name="Jex A.R."/>
            <person name="Gasser R.B."/>
        </authorList>
    </citation>
    <scope>NUCLEOTIDE SEQUENCE [LARGE SCALE GENOMIC DNA]</scope>
    <source>
        <strain evidence="16">PN_DK_2014</strain>
    </source>
</reference>
<evidence type="ECO:0000256" key="2">
    <source>
        <dbReference type="ARBA" id="ARBA00005988"/>
    </source>
</evidence>
<evidence type="ECO:0000256" key="1">
    <source>
        <dbReference type="ARBA" id="ARBA00001947"/>
    </source>
</evidence>
<dbReference type="InterPro" id="IPR003146">
    <property type="entry name" value="M14A_act_pep"/>
</dbReference>
<evidence type="ECO:0000256" key="12">
    <source>
        <dbReference type="PROSITE-ProRule" id="PRU01379"/>
    </source>
</evidence>
<evidence type="ECO:0000256" key="7">
    <source>
        <dbReference type="ARBA" id="ARBA00022801"/>
    </source>
</evidence>
<dbReference type="PRINTS" id="PR00765">
    <property type="entry name" value="CRBOXYPTASEA"/>
</dbReference>
<evidence type="ECO:0000256" key="10">
    <source>
        <dbReference type="ARBA" id="ARBA00023157"/>
    </source>
</evidence>
<dbReference type="PROSITE" id="PS51670">
    <property type="entry name" value="SHKT"/>
    <property type="match status" value="1"/>
</dbReference>
<proteinExistence type="inferred from homology"/>
<dbReference type="GO" id="GO:0004181">
    <property type="term" value="F:metallocarboxypeptidase activity"/>
    <property type="evidence" value="ECO:0007669"/>
    <property type="project" value="InterPro"/>
</dbReference>
<evidence type="ECO:0000313" key="16">
    <source>
        <dbReference type="EMBL" id="KHN76656.1"/>
    </source>
</evidence>
<keyword evidence="8" id="KW-0862">Zinc</keyword>
<keyword evidence="7" id="KW-0378">Hydrolase</keyword>
<keyword evidence="3 16" id="KW-0121">Carboxypeptidase</keyword>
<dbReference type="SUPFAM" id="SSF54897">
    <property type="entry name" value="Protease propeptides/inhibitors"/>
    <property type="match status" value="1"/>
</dbReference>
<keyword evidence="5" id="KW-0479">Metal-binding</keyword>
<dbReference type="Gene3D" id="3.40.630.10">
    <property type="entry name" value="Zn peptidases"/>
    <property type="match status" value="2"/>
</dbReference>
<dbReference type="STRING" id="6265.A0A0B2V019"/>
<organism evidence="16 17">
    <name type="scientific">Toxocara canis</name>
    <name type="common">Canine roundworm</name>
    <dbReference type="NCBI Taxonomy" id="6265"/>
    <lineage>
        <taxon>Eukaryota</taxon>
        <taxon>Metazoa</taxon>
        <taxon>Ecdysozoa</taxon>
        <taxon>Nematoda</taxon>
        <taxon>Chromadorea</taxon>
        <taxon>Rhabditida</taxon>
        <taxon>Spirurina</taxon>
        <taxon>Ascaridomorpha</taxon>
        <taxon>Ascaridoidea</taxon>
        <taxon>Toxocaridae</taxon>
        <taxon>Toxocara</taxon>
    </lineage>
</organism>
<accession>A0A0B2V019</accession>
<dbReference type="Pfam" id="PF00246">
    <property type="entry name" value="Peptidase_M14"/>
    <property type="match status" value="2"/>
</dbReference>
<evidence type="ECO:0000256" key="3">
    <source>
        <dbReference type="ARBA" id="ARBA00022645"/>
    </source>
</evidence>
<keyword evidence="17" id="KW-1185">Reference proteome</keyword>
<feature type="domain" description="ShKT" evidence="14">
    <location>
        <begin position="625"/>
        <end position="661"/>
    </location>
</feature>
<comment type="caution">
    <text evidence="11">Lacks conserved residue(s) required for the propagation of feature annotation.</text>
</comment>
<dbReference type="Proteomes" id="UP000031036">
    <property type="component" value="Unassembled WGS sequence"/>
</dbReference>
<dbReference type="SUPFAM" id="SSF53187">
    <property type="entry name" value="Zn-dependent exopeptidases"/>
    <property type="match status" value="2"/>
</dbReference>
<dbReference type="InterPro" id="IPR003582">
    <property type="entry name" value="ShKT_dom"/>
</dbReference>
<protein>
    <submittedName>
        <fullName evidence="16">Carboxypeptidase B</fullName>
    </submittedName>
</protein>
<keyword evidence="9" id="KW-0482">Metalloprotease</keyword>
<dbReference type="GO" id="GO:0008270">
    <property type="term" value="F:zinc ion binding"/>
    <property type="evidence" value="ECO:0007669"/>
    <property type="project" value="InterPro"/>
</dbReference>
<dbReference type="FunFam" id="3.40.630.10:FF:000084">
    <property type="entry name" value="Carboxypeptidase B2"/>
    <property type="match status" value="1"/>
</dbReference>
<dbReference type="EMBL" id="JPKZ01002481">
    <property type="protein sequence ID" value="KHN76656.1"/>
    <property type="molecule type" value="Genomic_DNA"/>
</dbReference>
<evidence type="ECO:0000256" key="4">
    <source>
        <dbReference type="ARBA" id="ARBA00022670"/>
    </source>
</evidence>
<evidence type="ECO:0000256" key="9">
    <source>
        <dbReference type="ARBA" id="ARBA00023049"/>
    </source>
</evidence>
<feature type="domain" description="Peptidase M14" evidence="15">
    <location>
        <begin position="133"/>
        <end position="258"/>
    </location>
</feature>
<dbReference type="CDD" id="cd03860">
    <property type="entry name" value="M14_CP_A-B_like"/>
    <property type="match status" value="1"/>
</dbReference>
<dbReference type="OrthoDB" id="3626597at2759"/>
<evidence type="ECO:0000259" key="14">
    <source>
        <dbReference type="PROSITE" id="PS51670"/>
    </source>
</evidence>
<evidence type="ECO:0000259" key="15">
    <source>
        <dbReference type="PROSITE" id="PS52035"/>
    </source>
</evidence>
<dbReference type="PROSITE" id="PS52035">
    <property type="entry name" value="PEPTIDASE_M14"/>
    <property type="match status" value="2"/>
</dbReference>
<gene>
    <name evidence="16" type="ORF">Tcan_14945</name>
</gene>
<comment type="cofactor">
    <cofactor evidence="1">
        <name>Zn(2+)</name>
        <dbReference type="ChEBI" id="CHEBI:29105"/>
    </cofactor>
</comment>
<evidence type="ECO:0000256" key="5">
    <source>
        <dbReference type="ARBA" id="ARBA00022723"/>
    </source>
</evidence>
<dbReference type="MEROPS" id="M14.035"/>
<dbReference type="InterPro" id="IPR000834">
    <property type="entry name" value="Peptidase_M14"/>
</dbReference>
<dbReference type="Gene3D" id="3.30.70.340">
    <property type="entry name" value="Metallocarboxypeptidase-like"/>
    <property type="match status" value="1"/>
</dbReference>
<dbReference type="Pfam" id="PF02244">
    <property type="entry name" value="Propep_M14"/>
    <property type="match status" value="1"/>
</dbReference>
<feature type="active site" description="Proton donor/acceptor" evidence="12">
    <location>
        <position position="575"/>
    </location>
</feature>
<dbReference type="PROSITE" id="PS00133">
    <property type="entry name" value="CARBOXYPEPT_ZN_2"/>
    <property type="match status" value="1"/>
</dbReference>
<dbReference type="PANTHER" id="PTHR11705">
    <property type="entry name" value="PROTEASE FAMILY M14 CARBOXYPEPTIDASE A,B"/>
    <property type="match status" value="1"/>
</dbReference>
<dbReference type="InterPro" id="IPR036990">
    <property type="entry name" value="M14A-like_propep"/>
</dbReference>
<dbReference type="PANTHER" id="PTHR11705:SF131">
    <property type="entry name" value="SHKT DOMAIN-CONTAINING PROTEIN"/>
    <property type="match status" value="1"/>
</dbReference>
<evidence type="ECO:0000256" key="13">
    <source>
        <dbReference type="SAM" id="SignalP"/>
    </source>
</evidence>
<evidence type="ECO:0000313" key="17">
    <source>
        <dbReference type="Proteomes" id="UP000031036"/>
    </source>
</evidence>
<keyword evidence="10" id="KW-1015">Disulfide bond</keyword>
<keyword evidence="6 13" id="KW-0732">Signal</keyword>
<sequence>MFAHIVILFIIFESASAKTKGAFAVYQIIPRSDAEVSALSQLYENTDEMLDFWRAPSSVNNSVDVMVYPEMKENFTNWLRDAALHYEVVIKDLAELIVKREIPRRFGRRNGLFTERRLKDDRSSSSGILPMGEYYSYDEIVEWMRKLQRLHLRYVRLISIGTTHERRNIYGLIIGAKRSSDARIVWIDAGIHAREWASVHTALYFIQQFVSGYEKDAKITEYVNMLNIYIFPCLNPDGYEYTRSDQRNPAVWTFSRSNMVVALIVKREIPRRFGRRNGLFTERRLKDDRSSSSGILPMGEYYSYDEIVEWMRKLQRLHLRYVRLISIGTTHERRNIYGLIIGAKRSSDARIVWIDAGIHAREWASVHTALYFIQQFVSGYEKDAKITEYVNMLNIYIFPCLNPDGYEYTRSDQRNPAVRMWRKNMSPEKCYMKNGKKRCCKGVDLNRNFAFRFAEIGSSSSPCSEIHHGDNAFSEPESRAVRDAVISLSNRIDAFITLHTYSQLWIYPFSHRKYAYSADVNDLKAVAKKAVESLEKLYGTQYRYGTGAEIIYPYAGGSADWAKESARVKYSYTIELRPSYFEWNGFVLDKRQLVPTGRETLEGVKVVIDKVVEEEKRRRGIEIPCFDVSSACSHWISHNPSICKTAEHAMERECQKSCSFC</sequence>
<evidence type="ECO:0000256" key="8">
    <source>
        <dbReference type="ARBA" id="ARBA00022833"/>
    </source>
</evidence>
<evidence type="ECO:0000256" key="11">
    <source>
        <dbReference type="PROSITE-ProRule" id="PRU01005"/>
    </source>
</evidence>
<name>A0A0B2V019_TOXCA</name>
<feature type="chain" id="PRO_5002095205" evidence="13">
    <location>
        <begin position="18"/>
        <end position="661"/>
    </location>
</feature>
<comment type="caution">
    <text evidence="16">The sequence shown here is derived from an EMBL/GenBank/DDBJ whole genome shotgun (WGS) entry which is preliminary data.</text>
</comment>
<dbReference type="FunFam" id="3.40.630.10:FF:000056">
    <property type="entry name" value="Zinc carboxypeptidase"/>
    <property type="match status" value="1"/>
</dbReference>